<dbReference type="RefSeq" id="WP_164035283.1">
    <property type="nucleotide sequence ID" value="NZ_JAAGNZ010000001.1"/>
</dbReference>
<dbReference type="Gene3D" id="3.40.50.1110">
    <property type="entry name" value="SGNH hydrolase"/>
    <property type="match status" value="1"/>
</dbReference>
<dbReference type="InterPro" id="IPR036514">
    <property type="entry name" value="SGNH_hydro_sf"/>
</dbReference>
<dbReference type="EMBL" id="JAAGNZ010000001">
    <property type="protein sequence ID" value="NEU65993.1"/>
    <property type="molecule type" value="Genomic_DNA"/>
</dbReference>
<comment type="caution">
    <text evidence="2">The sequence shown here is derived from an EMBL/GenBank/DDBJ whole genome shotgun (WGS) entry which is preliminary data.</text>
</comment>
<dbReference type="InterPro" id="IPR013830">
    <property type="entry name" value="SGNH_hydro"/>
</dbReference>
<sequence>MVWYEDEVRLLEAKTKTIDPTADRVVFYGSSSIRLWTTLANDFPQINTLNLGFGGSTLAACTWFFDRLVVPVNPKSIVFYAGDNDLGDGRHPEEVCLFFCALADRMRQQLPDTSLSFLTIKLSPARWGIGDKIRATNRLITDEVRKNPLFQTIDMTSPLLGGDGRPRRELFEADGLHLNSAGYQVWKQVLEESQIFNNLFTY</sequence>
<organism evidence="2 3">
    <name type="scientific">Spirosoma agri</name>
    <dbReference type="NCBI Taxonomy" id="1987381"/>
    <lineage>
        <taxon>Bacteria</taxon>
        <taxon>Pseudomonadati</taxon>
        <taxon>Bacteroidota</taxon>
        <taxon>Cytophagia</taxon>
        <taxon>Cytophagales</taxon>
        <taxon>Cytophagaceae</taxon>
        <taxon>Spirosoma</taxon>
    </lineage>
</organism>
<evidence type="ECO:0000313" key="2">
    <source>
        <dbReference type="EMBL" id="NEU65993.1"/>
    </source>
</evidence>
<evidence type="ECO:0000313" key="3">
    <source>
        <dbReference type="Proteomes" id="UP000477386"/>
    </source>
</evidence>
<evidence type="ECO:0000259" key="1">
    <source>
        <dbReference type="Pfam" id="PF13472"/>
    </source>
</evidence>
<keyword evidence="3" id="KW-1185">Reference proteome</keyword>
<dbReference type="Proteomes" id="UP000477386">
    <property type="component" value="Unassembled WGS sequence"/>
</dbReference>
<feature type="domain" description="SGNH hydrolase-type esterase" evidence="1">
    <location>
        <begin position="36"/>
        <end position="185"/>
    </location>
</feature>
<protein>
    <submittedName>
        <fullName evidence="2">GDSL family lipase</fullName>
    </submittedName>
</protein>
<name>A0A6M0IG44_9BACT</name>
<dbReference type="AlphaFoldDB" id="A0A6M0IG44"/>
<dbReference type="SUPFAM" id="SSF52266">
    <property type="entry name" value="SGNH hydrolase"/>
    <property type="match status" value="1"/>
</dbReference>
<dbReference type="CDD" id="cd04502">
    <property type="entry name" value="SGNH_hydrolase_like_7"/>
    <property type="match status" value="1"/>
</dbReference>
<proteinExistence type="predicted"/>
<dbReference type="GO" id="GO:0016788">
    <property type="term" value="F:hydrolase activity, acting on ester bonds"/>
    <property type="evidence" value="ECO:0007669"/>
    <property type="project" value="UniProtKB-ARBA"/>
</dbReference>
<gene>
    <name evidence="2" type="ORF">GK091_03805</name>
</gene>
<accession>A0A6M0IG44</accession>
<reference evidence="2 3" key="1">
    <citation type="submission" date="2020-02" db="EMBL/GenBank/DDBJ databases">
        <title>Draft genome sequence of two Spirosoma agri KCTC 52727 and Spirosoma terrae KCTC 52035.</title>
        <authorList>
            <person name="Rojas J."/>
            <person name="Ambika Manirajan B."/>
            <person name="Ratering S."/>
            <person name="Suarez C."/>
            <person name="Schnell S."/>
        </authorList>
    </citation>
    <scope>NUCLEOTIDE SEQUENCE [LARGE SCALE GENOMIC DNA]</scope>
    <source>
        <strain evidence="2 3">KCTC 52727</strain>
    </source>
</reference>
<dbReference type="Pfam" id="PF13472">
    <property type="entry name" value="Lipase_GDSL_2"/>
    <property type="match status" value="1"/>
</dbReference>